<dbReference type="Proteomes" id="UP000824202">
    <property type="component" value="Unassembled WGS sequence"/>
</dbReference>
<dbReference type="PROSITE" id="PS51257">
    <property type="entry name" value="PROKAR_LIPOPROTEIN"/>
    <property type="match status" value="1"/>
</dbReference>
<dbReference type="SUPFAM" id="SSF49265">
    <property type="entry name" value="Fibronectin type III"/>
    <property type="match status" value="1"/>
</dbReference>
<evidence type="ECO:0000313" key="1">
    <source>
        <dbReference type="EMBL" id="HIX03216.1"/>
    </source>
</evidence>
<gene>
    <name evidence="1" type="ORF">H9863_03750</name>
</gene>
<sequence length="350" mass="40204">MKRILIAVSVLFLAFGCKDDDSRDDTILDMDNVVGKDWYYNAWMGNKEGMETPDLLEVVRLEKGGQLKSVEFGGRQEITVGTWLKDGNRLTMQYTDGETVTWDVLHSGEDYLQVLTNEGGRREYRSSLDYLGELTADAFLMNEYSEYDNQYRTYIAADVRGNIDVREGMLLLGNGGNVALENHEYYWSAQNAYEIQDLDENRNVRFYVRIGKDNHVKLSDSIYTENLAHRSPAEMDLQVNTNGSEIDVTWNPYVGQQVYYRVEIFRNDNPVNTAQPYFLSRIQPVGSTSLSITQRTTGEVNKLADLQPNQSYRLRLTALLYESGVDPVNDYYAYANLQAVAYFEKPFVWE</sequence>
<comment type="caution">
    <text evidence="1">The sequence shown here is derived from an EMBL/GenBank/DDBJ whole genome shotgun (WGS) entry which is preliminary data.</text>
</comment>
<dbReference type="InterPro" id="IPR036116">
    <property type="entry name" value="FN3_sf"/>
</dbReference>
<dbReference type="EMBL" id="DXFT01000075">
    <property type="protein sequence ID" value="HIX03216.1"/>
    <property type="molecule type" value="Genomic_DNA"/>
</dbReference>
<reference evidence="1" key="1">
    <citation type="journal article" date="2021" name="PeerJ">
        <title>Extensive microbial diversity within the chicken gut microbiome revealed by metagenomics and culture.</title>
        <authorList>
            <person name="Gilroy R."/>
            <person name="Ravi A."/>
            <person name="Getino M."/>
            <person name="Pursley I."/>
            <person name="Horton D.L."/>
            <person name="Alikhan N.F."/>
            <person name="Baker D."/>
            <person name="Gharbi K."/>
            <person name="Hall N."/>
            <person name="Watson M."/>
            <person name="Adriaenssens E.M."/>
            <person name="Foster-Nyarko E."/>
            <person name="Jarju S."/>
            <person name="Secka A."/>
            <person name="Antonio M."/>
            <person name="Oren A."/>
            <person name="Chaudhuri R.R."/>
            <person name="La Ragione R."/>
            <person name="Hildebrand F."/>
            <person name="Pallen M.J."/>
        </authorList>
    </citation>
    <scope>NUCLEOTIDE SEQUENCE</scope>
    <source>
        <strain evidence="1">23274</strain>
    </source>
</reference>
<organism evidence="1 2">
    <name type="scientific">Candidatus Odoribacter faecigallinarum</name>
    <dbReference type="NCBI Taxonomy" id="2838706"/>
    <lineage>
        <taxon>Bacteria</taxon>
        <taxon>Pseudomonadati</taxon>
        <taxon>Bacteroidota</taxon>
        <taxon>Bacteroidia</taxon>
        <taxon>Bacteroidales</taxon>
        <taxon>Odoribacteraceae</taxon>
        <taxon>Odoribacter</taxon>
    </lineage>
</organism>
<dbReference type="AlphaFoldDB" id="A0A9D1UZ90"/>
<evidence type="ECO:0000313" key="2">
    <source>
        <dbReference type="Proteomes" id="UP000824202"/>
    </source>
</evidence>
<name>A0A9D1UZ90_9BACT</name>
<protein>
    <submittedName>
        <fullName evidence="1">Uncharacterized protein</fullName>
    </submittedName>
</protein>
<proteinExistence type="predicted"/>
<accession>A0A9D1UZ90</accession>
<reference evidence="1" key="2">
    <citation type="submission" date="2021-04" db="EMBL/GenBank/DDBJ databases">
        <authorList>
            <person name="Gilroy R."/>
        </authorList>
    </citation>
    <scope>NUCLEOTIDE SEQUENCE</scope>
    <source>
        <strain evidence="1">23274</strain>
    </source>
</reference>